<reference evidence="2 3" key="1">
    <citation type="journal article" date="2016" name="Nat. Commun.">
        <title>Thousands of microbial genomes shed light on interconnected biogeochemical processes in an aquifer system.</title>
        <authorList>
            <person name="Anantharaman K."/>
            <person name="Brown C.T."/>
            <person name="Hug L.A."/>
            <person name="Sharon I."/>
            <person name="Castelle C.J."/>
            <person name="Probst A.J."/>
            <person name="Thomas B.C."/>
            <person name="Singh A."/>
            <person name="Wilkins M.J."/>
            <person name="Karaoz U."/>
            <person name="Brodie E.L."/>
            <person name="Williams K.H."/>
            <person name="Hubbard S.S."/>
            <person name="Banfield J.F."/>
        </authorList>
    </citation>
    <scope>NUCLEOTIDE SEQUENCE [LARGE SCALE GENOMIC DNA]</scope>
</reference>
<dbReference type="Pfam" id="PF03891">
    <property type="entry name" value="DUF333"/>
    <property type="match status" value="1"/>
</dbReference>
<name>A0A1F5YS73_9BACT</name>
<organism evidence="2 3">
    <name type="scientific">Candidatus Gottesmanbacteria bacterium RBG_16_37_8</name>
    <dbReference type="NCBI Taxonomy" id="1798371"/>
    <lineage>
        <taxon>Bacteria</taxon>
        <taxon>Candidatus Gottesmaniibacteriota</taxon>
    </lineage>
</organism>
<keyword evidence="1" id="KW-1133">Transmembrane helix</keyword>
<accession>A0A1F5YS73</accession>
<protein>
    <recommendedName>
        <fullName evidence="4">DUF333 domain-containing protein</fullName>
    </recommendedName>
</protein>
<dbReference type="Proteomes" id="UP000176665">
    <property type="component" value="Unassembled WGS sequence"/>
</dbReference>
<feature type="transmembrane region" description="Helical" evidence="1">
    <location>
        <begin position="84"/>
        <end position="103"/>
    </location>
</feature>
<dbReference type="InterPro" id="IPR005590">
    <property type="entry name" value="DUF333"/>
</dbReference>
<dbReference type="PANTHER" id="PTHR38008">
    <property type="entry name" value="HEMOLYSIN-RELATED"/>
    <property type="match status" value="1"/>
</dbReference>
<evidence type="ECO:0000313" key="2">
    <source>
        <dbReference type="EMBL" id="OGG02827.1"/>
    </source>
</evidence>
<gene>
    <name evidence="2" type="ORF">A2W14_02620</name>
</gene>
<dbReference type="PANTHER" id="PTHR38008:SF2">
    <property type="entry name" value="HEMOLYSIN"/>
    <property type="match status" value="1"/>
</dbReference>
<keyword evidence="1" id="KW-0472">Membrane</keyword>
<dbReference type="STRING" id="1798371.A2W14_02620"/>
<sequence length="108" mass="12261">MRVLIGSILLLIFFKLASPHNIFAMVNPASVFCKDQGYKNEIRTARDGSQNGVCIFPNGKECEEWAFYNRSCGEYYRKNNTKKVIIGLVIFLAIAVVGFYFILIKGKK</sequence>
<evidence type="ECO:0008006" key="4">
    <source>
        <dbReference type="Google" id="ProtNLM"/>
    </source>
</evidence>
<dbReference type="EMBL" id="MFJA01000049">
    <property type="protein sequence ID" value="OGG02827.1"/>
    <property type="molecule type" value="Genomic_DNA"/>
</dbReference>
<evidence type="ECO:0000313" key="3">
    <source>
        <dbReference type="Proteomes" id="UP000176665"/>
    </source>
</evidence>
<evidence type="ECO:0000256" key="1">
    <source>
        <dbReference type="SAM" id="Phobius"/>
    </source>
</evidence>
<proteinExistence type="predicted"/>
<keyword evidence="1" id="KW-0812">Transmembrane</keyword>
<comment type="caution">
    <text evidence="2">The sequence shown here is derived from an EMBL/GenBank/DDBJ whole genome shotgun (WGS) entry which is preliminary data.</text>
</comment>
<dbReference type="AlphaFoldDB" id="A0A1F5YS73"/>